<reference evidence="1 2" key="1">
    <citation type="submission" date="2016-07" db="EMBL/GenBank/DDBJ databases">
        <title>Pervasive Adenine N6-methylation of Active Genes in Fungi.</title>
        <authorList>
            <consortium name="DOE Joint Genome Institute"/>
            <person name="Mondo S.J."/>
            <person name="Dannebaum R.O."/>
            <person name="Kuo R.C."/>
            <person name="Labutti K."/>
            <person name="Haridas S."/>
            <person name="Kuo A."/>
            <person name="Salamov A."/>
            <person name="Ahrendt S.R."/>
            <person name="Lipzen A."/>
            <person name="Sullivan W."/>
            <person name="Andreopoulos W.B."/>
            <person name="Clum A."/>
            <person name="Lindquist E."/>
            <person name="Daum C."/>
            <person name="Ramamoorthy G.K."/>
            <person name="Gryganskyi A."/>
            <person name="Culley D."/>
            <person name="Magnuson J.K."/>
            <person name="James T.Y."/>
            <person name="O'Malley M.A."/>
            <person name="Stajich J.E."/>
            <person name="Spatafora J.W."/>
            <person name="Visel A."/>
            <person name="Grigoriev I.V."/>
        </authorList>
    </citation>
    <scope>NUCLEOTIDE SEQUENCE [LARGE SCALE GENOMIC DNA]</scope>
    <source>
        <strain evidence="1 2">JEL800</strain>
    </source>
</reference>
<protein>
    <submittedName>
        <fullName evidence="1">Uncharacterized protein</fullName>
    </submittedName>
</protein>
<organism evidence="1 2">
    <name type="scientific">Rhizoclosmatium globosum</name>
    <dbReference type="NCBI Taxonomy" id="329046"/>
    <lineage>
        <taxon>Eukaryota</taxon>
        <taxon>Fungi</taxon>
        <taxon>Fungi incertae sedis</taxon>
        <taxon>Chytridiomycota</taxon>
        <taxon>Chytridiomycota incertae sedis</taxon>
        <taxon>Chytridiomycetes</taxon>
        <taxon>Chytridiales</taxon>
        <taxon>Chytriomycetaceae</taxon>
        <taxon>Rhizoclosmatium</taxon>
    </lineage>
</organism>
<comment type="caution">
    <text evidence="1">The sequence shown here is derived from an EMBL/GenBank/DDBJ whole genome shotgun (WGS) entry which is preliminary data.</text>
</comment>
<evidence type="ECO:0000313" key="2">
    <source>
        <dbReference type="Proteomes" id="UP000193642"/>
    </source>
</evidence>
<feature type="non-terminal residue" evidence="1">
    <location>
        <position position="345"/>
    </location>
</feature>
<keyword evidence="2" id="KW-1185">Reference proteome</keyword>
<dbReference type="Proteomes" id="UP000193642">
    <property type="component" value="Unassembled WGS sequence"/>
</dbReference>
<name>A0A1Y2CC22_9FUNG</name>
<dbReference type="EMBL" id="MCGO01000024">
    <property type="protein sequence ID" value="ORY43875.1"/>
    <property type="molecule type" value="Genomic_DNA"/>
</dbReference>
<dbReference type="AlphaFoldDB" id="A0A1Y2CC22"/>
<gene>
    <name evidence="1" type="ORF">BCR33DRAFT_717506</name>
</gene>
<sequence length="345" mass="40304">MACPQQETVSMENLFSELFAGVDFAVTAEIKPGRQHLWFPIWFSSVSMLHEHPLANSALIKGKHSEELMSRMLEYFNYLARVPFSMALFDANFPWFDGQSDDEVSEMSVDLEYFDGYEDEEDDSGDIQLVEKVEDLTLDDDNMELGETINIPRFQFHEILAQSLMEGMSLESGFWDSHDLLMKAAFKHPDTNETWNFMIEFRRCHQDDEELRIFMDPKPDTRRQYQDSITNLLECFGAEGNVKEAYDIEFERIWCMFTNFLISAAWGAFLMDGDRRYVQRWSITGKVPFFGGMFVLEHSLGYRELLDHRYSAVDGYFCMGGCDYLSGRLVHRKMEEWLDKGKVPF</sequence>
<proteinExistence type="predicted"/>
<accession>A0A1Y2CC22</accession>
<dbReference type="OrthoDB" id="10317080at2759"/>
<evidence type="ECO:0000313" key="1">
    <source>
        <dbReference type="EMBL" id="ORY43875.1"/>
    </source>
</evidence>